<protein>
    <submittedName>
        <fullName evidence="3">XdhC family protein</fullName>
    </submittedName>
</protein>
<dbReference type="Proteomes" id="UP001199319">
    <property type="component" value="Unassembled WGS sequence"/>
</dbReference>
<dbReference type="EMBL" id="JAJEPW010000029">
    <property type="protein sequence ID" value="MCC2129870.1"/>
    <property type="molecule type" value="Genomic_DNA"/>
</dbReference>
<comment type="caution">
    <text evidence="3">The sequence shown here is derived from an EMBL/GenBank/DDBJ whole genome shotgun (WGS) entry which is preliminary data.</text>
</comment>
<dbReference type="Pfam" id="PF02625">
    <property type="entry name" value="XdhC_CoxI"/>
    <property type="match status" value="1"/>
</dbReference>
<accession>A0AAE3AH44</accession>
<feature type="domain" description="XdhC Rossmann" evidence="2">
    <location>
        <begin position="181"/>
        <end position="322"/>
    </location>
</feature>
<dbReference type="InterPro" id="IPR003777">
    <property type="entry name" value="XdhC_CoxI"/>
</dbReference>
<gene>
    <name evidence="3" type="ORF">LKD37_10120</name>
</gene>
<dbReference type="PANTHER" id="PTHR30388:SF6">
    <property type="entry name" value="XANTHINE DEHYDROGENASE SUBUNIT A-RELATED"/>
    <property type="match status" value="1"/>
</dbReference>
<organism evidence="3 4">
    <name type="scientific">Brotocaccenecus cirricatena</name>
    <dbReference type="NCBI Taxonomy" id="3064195"/>
    <lineage>
        <taxon>Bacteria</taxon>
        <taxon>Bacillati</taxon>
        <taxon>Bacillota</taxon>
        <taxon>Clostridia</taxon>
        <taxon>Eubacteriales</taxon>
        <taxon>Oscillospiraceae</taxon>
        <taxon>Brotocaccenecus</taxon>
    </lineage>
</organism>
<dbReference type="PANTHER" id="PTHR30388">
    <property type="entry name" value="ALDEHYDE OXIDOREDUCTASE MOLYBDENUM COFACTOR ASSEMBLY PROTEIN"/>
    <property type="match status" value="1"/>
</dbReference>
<sequence length="341" mass="36881">MEQIFSQLFYEVEKHRDTVLVTLIADRGSAPRKAGAQMLVGAEGRLVGTIGGGAVEGRSIQLSQQLLAQRRSCIREFPLHQAPERDIGMVCGGDVTAHFQFIPAEDPTWSETASRALALLNRRTAGWLVLAEDGSAPALLDRESVVSGSLPEDTAQALRTPGFSMAAGYISLPLSIGQRALLFGAGHISQALCPLLTTIGFRPVVFDDRPELANTRLFPTAEQVICGDFTRISDYLTITDEDFVVIMTSGHVRDFQVEEQTLRGDFAYVGVIGSRRKTASVNQRLLEAGIHQSSIDLVHTPIGTPILAVTPEEIAVSIAGEMIQVRAQRRGPTSHGCPMHG</sequence>
<dbReference type="Pfam" id="PF13478">
    <property type="entry name" value="XdhC_C"/>
    <property type="match status" value="1"/>
</dbReference>
<dbReference type="AlphaFoldDB" id="A0AAE3AH44"/>
<dbReference type="InterPro" id="IPR027051">
    <property type="entry name" value="XdhC_Rossmann_dom"/>
</dbReference>
<keyword evidence="4" id="KW-1185">Reference proteome</keyword>
<reference evidence="3" key="1">
    <citation type="submission" date="2021-10" db="EMBL/GenBank/DDBJ databases">
        <title>Anaerobic single-cell dispensing facilitates the cultivation of human gut bacteria.</title>
        <authorList>
            <person name="Afrizal A."/>
        </authorList>
    </citation>
    <scope>NUCLEOTIDE SEQUENCE</scope>
    <source>
        <strain evidence="3">CLA-AA-H272</strain>
    </source>
</reference>
<feature type="domain" description="XdhC- CoxI" evidence="1">
    <location>
        <begin position="13"/>
        <end position="77"/>
    </location>
</feature>
<evidence type="ECO:0000259" key="1">
    <source>
        <dbReference type="Pfam" id="PF02625"/>
    </source>
</evidence>
<evidence type="ECO:0000313" key="4">
    <source>
        <dbReference type="Proteomes" id="UP001199319"/>
    </source>
</evidence>
<evidence type="ECO:0000259" key="2">
    <source>
        <dbReference type="Pfam" id="PF13478"/>
    </source>
</evidence>
<proteinExistence type="predicted"/>
<dbReference type="Gene3D" id="3.40.50.720">
    <property type="entry name" value="NAD(P)-binding Rossmann-like Domain"/>
    <property type="match status" value="1"/>
</dbReference>
<dbReference type="RefSeq" id="WP_302929111.1">
    <property type="nucleotide sequence ID" value="NZ_JAJEPW010000029.1"/>
</dbReference>
<dbReference type="InterPro" id="IPR052698">
    <property type="entry name" value="MoCofactor_Util/Proc"/>
</dbReference>
<evidence type="ECO:0000313" key="3">
    <source>
        <dbReference type="EMBL" id="MCC2129870.1"/>
    </source>
</evidence>
<name>A0AAE3AH44_9FIRM</name>